<dbReference type="EMBL" id="JAAIIH010000004">
    <property type="protein sequence ID" value="NMN00305.1"/>
    <property type="molecule type" value="Genomic_DNA"/>
</dbReference>
<evidence type="ECO:0000256" key="1">
    <source>
        <dbReference type="SAM" id="Phobius"/>
    </source>
</evidence>
<evidence type="ECO:0000313" key="3">
    <source>
        <dbReference type="Proteomes" id="UP000588277"/>
    </source>
</evidence>
<name>A0A7Y0F1I3_9BIFI</name>
<dbReference type="AlphaFoldDB" id="A0A7Y0F1I3"/>
<keyword evidence="1" id="KW-1133">Transmembrane helix</keyword>
<feature type="transmembrane region" description="Helical" evidence="1">
    <location>
        <begin position="267"/>
        <end position="287"/>
    </location>
</feature>
<proteinExistence type="predicted"/>
<comment type="caution">
    <text evidence="2">The sequence shown here is derived from an EMBL/GenBank/DDBJ whole genome shotgun (WGS) entry which is preliminary data.</text>
</comment>
<keyword evidence="3" id="KW-1185">Reference proteome</keyword>
<organism evidence="2 3">
    <name type="scientific">Bifidobacterium moraviense</name>
    <dbReference type="NCBI Taxonomy" id="2675323"/>
    <lineage>
        <taxon>Bacteria</taxon>
        <taxon>Bacillati</taxon>
        <taxon>Actinomycetota</taxon>
        <taxon>Actinomycetes</taxon>
        <taxon>Bifidobacteriales</taxon>
        <taxon>Bifidobacteriaceae</taxon>
        <taxon>Bifidobacterium</taxon>
    </lineage>
</organism>
<sequence length="380" mass="39973">MSGRHVGWRAIGREAWRDVISGTARTALCTLLLALCMALLAGADYLTIAGLTAKARAWVDAGASTYVLTLRSGIDGAACDHLVSLDGVQAAGATRQVDTRMTFATLPSTGIPMVEATPGFLGVFDEAYGAAGTETGRADGHAADASTGGMGVLLSRTVADQLGARAGDRQQLADGREVTVRDVYRYDDDGRESGYGYAVVVPMNDDSPYTSCIVRTWPTPVGIETLLRTAIVTSYSAGDKPRVAQLNASLGRVAPATDDYAGRATAWTPWMMLVLSAALGFAMTRARRLELASSLHAGYPKPALTAQILLESCAAFLLAACAVSPLFAYVVLDAPGADLMPVLDALARVPAAGFAGLLAGTAFALLLTRERQLFNYFKRR</sequence>
<keyword evidence="1" id="KW-0472">Membrane</keyword>
<dbReference type="Proteomes" id="UP000588277">
    <property type="component" value="Unassembled WGS sequence"/>
</dbReference>
<feature type="transmembrane region" description="Helical" evidence="1">
    <location>
        <begin position="308"/>
        <end position="331"/>
    </location>
</feature>
<evidence type="ECO:0000313" key="2">
    <source>
        <dbReference type="EMBL" id="NMN00305.1"/>
    </source>
</evidence>
<keyword evidence="1" id="KW-0812">Transmembrane</keyword>
<gene>
    <name evidence="2" type="ORF">G1C96_0883</name>
</gene>
<dbReference type="RefSeq" id="WP_169275461.1">
    <property type="nucleotide sequence ID" value="NZ_JAAIIH010000004.1"/>
</dbReference>
<accession>A0A7Y0F1I3</accession>
<feature type="transmembrane region" description="Helical" evidence="1">
    <location>
        <begin position="351"/>
        <end position="368"/>
    </location>
</feature>
<reference evidence="2 3" key="1">
    <citation type="submission" date="2020-02" db="EMBL/GenBank/DDBJ databases">
        <title>Characterization of phylogenetic diversity of novel bifidobacterial species isolated in Czech ZOOs.</title>
        <authorList>
            <person name="Lugli G.A."/>
            <person name="Vera N.B."/>
            <person name="Ventura M."/>
        </authorList>
    </citation>
    <scope>NUCLEOTIDE SEQUENCE [LARGE SCALE GENOMIC DNA]</scope>
    <source>
        <strain evidence="2 3">DSM 109958</strain>
    </source>
</reference>
<evidence type="ECO:0008006" key="4">
    <source>
        <dbReference type="Google" id="ProtNLM"/>
    </source>
</evidence>
<protein>
    <recommendedName>
        <fullName evidence="4">ABC transporter permease</fullName>
    </recommendedName>
</protein>